<evidence type="ECO:0000313" key="17">
    <source>
        <dbReference type="Proteomes" id="UP000031668"/>
    </source>
</evidence>
<evidence type="ECO:0000256" key="7">
    <source>
        <dbReference type="ARBA" id="ARBA00047984"/>
    </source>
</evidence>
<evidence type="ECO:0000256" key="4">
    <source>
        <dbReference type="ARBA" id="ARBA00022806"/>
    </source>
</evidence>
<evidence type="ECO:0000259" key="15">
    <source>
        <dbReference type="PROSITE" id="PS51195"/>
    </source>
</evidence>
<protein>
    <recommendedName>
        <fullName evidence="9">Probable ATP-dependent RNA helicase DDX46</fullName>
        <ecNumber evidence="1">3.6.4.13</ecNumber>
    </recommendedName>
    <alternativeName>
        <fullName evidence="10">DEAD box protein 46</fullName>
    </alternativeName>
</protein>
<keyword evidence="5" id="KW-0067">ATP-binding</keyword>
<dbReference type="GO" id="GO:0016787">
    <property type="term" value="F:hydrolase activity"/>
    <property type="evidence" value="ECO:0007669"/>
    <property type="project" value="UniProtKB-KW"/>
</dbReference>
<dbReference type="GO" id="GO:0005524">
    <property type="term" value="F:ATP binding"/>
    <property type="evidence" value="ECO:0007669"/>
    <property type="project" value="UniProtKB-KW"/>
</dbReference>
<feature type="compositionally biased region" description="Basic and acidic residues" evidence="12">
    <location>
        <begin position="13"/>
        <end position="31"/>
    </location>
</feature>
<feature type="compositionally biased region" description="Basic residues" evidence="12">
    <location>
        <begin position="1"/>
        <end position="12"/>
    </location>
</feature>
<feature type="short sequence motif" description="Q motif" evidence="11">
    <location>
        <begin position="453"/>
        <end position="481"/>
    </location>
</feature>
<keyword evidence="2" id="KW-0547">Nucleotide-binding</keyword>
<accession>A0A0C2MSK2</accession>
<reference evidence="16 17" key="1">
    <citation type="journal article" date="2014" name="Genome Biol. Evol.">
        <title>The genome of the myxosporean Thelohanellus kitauei shows adaptations to nutrient acquisition within its fish host.</title>
        <authorList>
            <person name="Yang Y."/>
            <person name="Xiong J."/>
            <person name="Zhou Z."/>
            <person name="Huo F."/>
            <person name="Miao W."/>
            <person name="Ran C."/>
            <person name="Liu Y."/>
            <person name="Zhang J."/>
            <person name="Feng J."/>
            <person name="Wang M."/>
            <person name="Wang M."/>
            <person name="Wang L."/>
            <person name="Yao B."/>
        </authorList>
    </citation>
    <scope>NUCLEOTIDE SEQUENCE [LARGE SCALE GENOMIC DNA]</scope>
    <source>
        <strain evidence="16">Wuqing</strain>
    </source>
</reference>
<feature type="region of interest" description="Disordered" evidence="12">
    <location>
        <begin position="1"/>
        <end position="226"/>
    </location>
</feature>
<proteinExistence type="inferred from homology"/>
<dbReference type="PROSITE" id="PS51194">
    <property type="entry name" value="HELICASE_CTER"/>
    <property type="match status" value="1"/>
</dbReference>
<evidence type="ECO:0000313" key="16">
    <source>
        <dbReference type="EMBL" id="KII70281.1"/>
    </source>
</evidence>
<evidence type="ECO:0000256" key="5">
    <source>
        <dbReference type="ARBA" id="ARBA00022840"/>
    </source>
</evidence>
<dbReference type="EC" id="3.6.4.13" evidence="1"/>
<dbReference type="Pfam" id="PF00270">
    <property type="entry name" value="DEAD"/>
    <property type="match status" value="1"/>
</dbReference>
<feature type="domain" description="DEAD-box RNA helicase Q" evidence="15">
    <location>
        <begin position="453"/>
        <end position="481"/>
    </location>
</feature>
<evidence type="ECO:0000256" key="10">
    <source>
        <dbReference type="ARBA" id="ARBA00050042"/>
    </source>
</evidence>
<evidence type="ECO:0000256" key="2">
    <source>
        <dbReference type="ARBA" id="ARBA00022741"/>
    </source>
</evidence>
<evidence type="ECO:0000256" key="11">
    <source>
        <dbReference type="PROSITE-ProRule" id="PRU00552"/>
    </source>
</evidence>
<dbReference type="InterPro" id="IPR011545">
    <property type="entry name" value="DEAD/DEAH_box_helicase_dom"/>
</dbReference>
<comment type="caution">
    <text evidence="16">The sequence shown here is derived from an EMBL/GenBank/DDBJ whole genome shotgun (WGS) entry which is preliminary data.</text>
</comment>
<sequence>MARSESRKRRSDRHRDGNPEKKRKHERESHRNKDKRGRSATSDDSEDEAYSKRKDLKRSKRSKEKRERTPEKKDKKRKKSDEKYRDRKDEKEKVKRRERRDDRRDDNIDDKYRDRQVEKRDDRRDDKRDRKLEKYNHKLDEKRDERRDARTRNKKSVSKSRERRRDRSSEKYVSKAKDTSSKSRFEKIPKTTEKKQEKVEKEEKPKESIEKKEESKNKESVPIISEQEAKRIAEEARKKAIIEAEQKIILETTEEERKKRRERIEQWREKIKKELGDSEIPEPTIEPTKSWNLEDENDDDDEVVTERPKSPEPDSNVDPLDAYMEELKESMSQPQNIIKTIIQDHDMDKPSIVQTVVTTQTKKKDVEILEQFGDAAEYSSEEESEAPITFVSHKQMKNLPPVDHNKVYYREFRKNFYVEVPEIAKLTDAEVSAWRLEMDNLIVKGKGCPKPVKKWVQLGVNPLILQVLKKSNYEAPTPIQAQAIPAIMSGRDVIGIAKTGSGKTIAFLLPMFRHVLDQPSMSEGDGPIAIVLTPTRELAVQIFRECRRFAKHLNLKVICLYGGSVVSEQIAELKRGAEIAICTPGRLIDMLSVNQGRITNCRRCTFLVLDEADRMFDLGFEPQVQKIIEQIRPDRQICLFTATFSIHMEALARKILVKPLEIIVGKRNKVCSDVKQHLLLLESSNKFLKLLEILGIYSEAGPVLIFVDRQEAADDLLKDLLTKGYPCMSIHGGRDQYDRDSSLNDFKAGNTNILVATSVAARGIDVKNIILVVNYDCPNHGEDYIHRCGRTGRMGSKGTAITFITPRDAQYLKGILTVVENTNCEIPQSIINLYQGFMASDKNRRIKSSGFSGHGYKFDEKELIHSCEQRKMIKWTFGWQDSGDEAEEESKVLKRIEQQIDASFGNRPKLGSGNETATVDKDKLQLAQSIASKLNQKLKSTAQNEILDQLVKPIPKPKPESLPVAKNLKLAQEIADKLNVKINPEVLKPAPKTESKRTLTAGEVFFEEIDINDFPQLARQRITTKETLDAVAELSDCSLTVRGSYCAGGKSMDVTDRRLHLLIEGTTEFKVQIAKAEVKRIIKEESIKSDYAFIQPSSRYKIT</sequence>
<comment type="similarity">
    <text evidence="6">Belongs to the DEAD box helicase family. DDX46/PRP5 subfamily.</text>
</comment>
<evidence type="ECO:0000259" key="14">
    <source>
        <dbReference type="PROSITE" id="PS51194"/>
    </source>
</evidence>
<dbReference type="FunFam" id="3.40.50.300:FF:000079">
    <property type="entry name" value="probable ATP-dependent RNA helicase DDX17"/>
    <property type="match status" value="1"/>
</dbReference>
<feature type="compositionally biased region" description="Acidic residues" evidence="12">
    <location>
        <begin position="293"/>
        <end position="303"/>
    </location>
</feature>
<dbReference type="Gene3D" id="3.40.50.300">
    <property type="entry name" value="P-loop containing nucleotide triphosphate hydrolases"/>
    <property type="match status" value="2"/>
</dbReference>
<evidence type="ECO:0000256" key="8">
    <source>
        <dbReference type="ARBA" id="ARBA00049949"/>
    </source>
</evidence>
<feature type="region of interest" description="Disordered" evidence="12">
    <location>
        <begin position="271"/>
        <end position="318"/>
    </location>
</feature>
<feature type="domain" description="Helicase ATP-binding" evidence="13">
    <location>
        <begin position="484"/>
        <end position="662"/>
    </location>
</feature>
<dbReference type="GO" id="GO:0003724">
    <property type="term" value="F:RNA helicase activity"/>
    <property type="evidence" value="ECO:0007669"/>
    <property type="project" value="UniProtKB-EC"/>
</dbReference>
<dbReference type="Pfam" id="PF00271">
    <property type="entry name" value="Helicase_C"/>
    <property type="match status" value="1"/>
</dbReference>
<dbReference type="OrthoDB" id="196131at2759"/>
<dbReference type="InterPro" id="IPR001650">
    <property type="entry name" value="Helicase_C-like"/>
</dbReference>
<feature type="compositionally biased region" description="Basic and acidic residues" evidence="12">
    <location>
        <begin position="64"/>
        <end position="151"/>
    </location>
</feature>
<evidence type="ECO:0000256" key="6">
    <source>
        <dbReference type="ARBA" id="ARBA00038511"/>
    </source>
</evidence>
<dbReference type="PANTHER" id="PTHR47958">
    <property type="entry name" value="ATP-DEPENDENT RNA HELICASE DBP3"/>
    <property type="match status" value="1"/>
</dbReference>
<dbReference type="CDD" id="cd18787">
    <property type="entry name" value="SF2_C_DEAD"/>
    <property type="match status" value="1"/>
</dbReference>
<evidence type="ECO:0000256" key="1">
    <source>
        <dbReference type="ARBA" id="ARBA00012552"/>
    </source>
</evidence>
<dbReference type="PROSITE" id="PS51192">
    <property type="entry name" value="HELICASE_ATP_BIND_1"/>
    <property type="match status" value="1"/>
</dbReference>
<dbReference type="AlphaFoldDB" id="A0A0C2MSK2"/>
<keyword evidence="3" id="KW-0378">Hydrolase</keyword>
<dbReference type="SUPFAM" id="SSF52540">
    <property type="entry name" value="P-loop containing nucleoside triphosphate hydrolases"/>
    <property type="match status" value="2"/>
</dbReference>
<keyword evidence="4 16" id="KW-0347">Helicase</keyword>
<dbReference type="SMART" id="SM00487">
    <property type="entry name" value="DEXDc"/>
    <property type="match status" value="1"/>
</dbReference>
<dbReference type="PROSITE" id="PS51195">
    <property type="entry name" value="Q_MOTIF"/>
    <property type="match status" value="1"/>
</dbReference>
<dbReference type="Pfam" id="PF23469">
    <property type="entry name" value="KH_12"/>
    <property type="match status" value="1"/>
</dbReference>
<feature type="domain" description="Helicase C-terminal" evidence="14">
    <location>
        <begin position="673"/>
        <end position="834"/>
    </location>
</feature>
<dbReference type="Proteomes" id="UP000031668">
    <property type="component" value="Unassembled WGS sequence"/>
</dbReference>
<evidence type="ECO:0000256" key="12">
    <source>
        <dbReference type="SAM" id="MobiDB-lite"/>
    </source>
</evidence>
<dbReference type="OMA" id="QLPMKKW"/>
<feature type="compositionally biased region" description="Basic residues" evidence="12">
    <location>
        <begin position="54"/>
        <end position="63"/>
    </location>
</feature>
<keyword evidence="17" id="KW-1185">Reference proteome</keyword>
<dbReference type="CDD" id="cd17953">
    <property type="entry name" value="DEADc_DDX46"/>
    <property type="match status" value="1"/>
</dbReference>
<feature type="compositionally biased region" description="Basic and acidic residues" evidence="12">
    <location>
        <begin position="159"/>
        <end position="219"/>
    </location>
</feature>
<dbReference type="InterPro" id="IPR014014">
    <property type="entry name" value="RNA_helicase_DEAD_Q_motif"/>
</dbReference>
<dbReference type="PROSITE" id="PS00039">
    <property type="entry name" value="DEAD_ATP_HELICASE"/>
    <property type="match status" value="1"/>
</dbReference>
<name>A0A0C2MSK2_THEKT</name>
<evidence type="ECO:0000259" key="13">
    <source>
        <dbReference type="PROSITE" id="PS51192"/>
    </source>
</evidence>
<dbReference type="InterPro" id="IPR000629">
    <property type="entry name" value="RNA-helicase_DEAD-box_CS"/>
</dbReference>
<dbReference type="SMART" id="SM00490">
    <property type="entry name" value="HELICc"/>
    <property type="match status" value="1"/>
</dbReference>
<evidence type="ECO:0000256" key="3">
    <source>
        <dbReference type="ARBA" id="ARBA00022801"/>
    </source>
</evidence>
<dbReference type="InterPro" id="IPR027417">
    <property type="entry name" value="P-loop_NTPase"/>
</dbReference>
<comment type="catalytic activity">
    <reaction evidence="7">
        <text>ATP + H2O = ADP + phosphate + H(+)</text>
        <dbReference type="Rhea" id="RHEA:13065"/>
        <dbReference type="ChEBI" id="CHEBI:15377"/>
        <dbReference type="ChEBI" id="CHEBI:15378"/>
        <dbReference type="ChEBI" id="CHEBI:30616"/>
        <dbReference type="ChEBI" id="CHEBI:43474"/>
        <dbReference type="ChEBI" id="CHEBI:456216"/>
        <dbReference type="EC" id="3.6.4.13"/>
    </reaction>
</comment>
<dbReference type="GO" id="GO:0003676">
    <property type="term" value="F:nucleic acid binding"/>
    <property type="evidence" value="ECO:0007669"/>
    <property type="project" value="InterPro"/>
</dbReference>
<evidence type="ECO:0000256" key="9">
    <source>
        <dbReference type="ARBA" id="ARBA00050029"/>
    </source>
</evidence>
<dbReference type="EMBL" id="JWZT01002103">
    <property type="protein sequence ID" value="KII70281.1"/>
    <property type="molecule type" value="Genomic_DNA"/>
</dbReference>
<dbReference type="InterPro" id="IPR014001">
    <property type="entry name" value="Helicase_ATP-bd"/>
</dbReference>
<comment type="function">
    <text evidence="8">Component of the 17S U2 SnRNP complex of the spliceosome, a large ribonucleoprotein complex that removes introns from transcribed pre-mRNAs. The 17S U2 SnRNP complex (1) directly participates in early spliceosome assembly and (2) mediates recognition of the intron branch site during pre-mRNA splicing by promoting the selection of the pre-mRNA branch-site adenosine, the nucleophile for the first step of splicing. Within the 17S U2 SnRNP complex, DDX46 plays essential roles during assembly of pre-spliceosome and proofreading of the branch site.</text>
</comment>
<gene>
    <name evidence="16" type="ORF">RF11_10711</name>
</gene>
<dbReference type="InterPro" id="IPR056149">
    <property type="entry name" value="PRP5/DDX46/KHDC4_KH"/>
</dbReference>
<organism evidence="16 17">
    <name type="scientific">Thelohanellus kitauei</name>
    <name type="common">Myxosporean</name>
    <dbReference type="NCBI Taxonomy" id="669202"/>
    <lineage>
        <taxon>Eukaryota</taxon>
        <taxon>Metazoa</taxon>
        <taxon>Cnidaria</taxon>
        <taxon>Myxozoa</taxon>
        <taxon>Myxosporea</taxon>
        <taxon>Bivalvulida</taxon>
        <taxon>Platysporina</taxon>
        <taxon>Myxobolidae</taxon>
        <taxon>Thelohanellus</taxon>
    </lineage>
</organism>